<gene>
    <name evidence="6" type="ORF">MNOR_LOCUS5269</name>
</gene>
<sequence length="1066" mass="123780">MMNIDSGKDDEFECSECDFKCSGESDMIQHSAIHQYVHSTANSITNVFTTDNTIENDSIVNNNVASLQTKLNNIKREECTTTSYERKSEINNLQIYESIYEAIVERDSCSLAKKSKVESPQYNDISPHFSPHQINGDNKVNQAQTSRGLMPQFQNSIIPVLIIFNTDNIDGREETLSVHDNVNISRNNGVVGGNIPFLPSQNDLRFKTSSESLPSRERKFECMTHTVEVEVDNTDKYIPPGWRRKVYLRNTLFEGALKYDLFYFTEMGDRICMKKDAYDHVIENPFANIDTEQLDFSIRQIKRDPFHEILVLDNNNPAIYIPDGWQRKLTMSTNSNNEKQYHITYLNSKGKKFGCKSEVYSYYHIKDKYIDIEKLNFSVTGQSMLSHSKPGKNEDIDNLFDVRKIVLQSINYDLYMCKLCSYTCRGTDNAFNHASTHMQTLSKETIPKTGLPNNYYYDHFVCTVCHGNILRRDDLQAHVQSHLRTKISNTVVGVKFECRNGSKIRRLLFCCEGCNLASSKYSDIFKHLGDHTSQEINSADRHKYYNHIHESEENGLNSMNMDGYSKDNEIYNEEYSNMNVNIQDISGSTSYTDEPLNNKNTFKTIEIDVDDTGIYIPNGWHCIVYQYIKGKLKGRYGVRYISPLGKILYNKKQVSEYIKRLERKRIVVSAEPLDVEKMDFTCSSHNLPENSKGKKIHRKGCSVLREEVEIDNNGIYVPEGWQRKMFKFKSGSMKGKNVICYISPFDKEVRYKKQMKEYLAGLEENGNPLVVDVNRLQFNKPNNKECKRYRAPRDEIDVDNTNIYVPEGWQRKLFKFTEGPLKGRHKIYYVSPYEKELRCQQHVSDYLGYLEKKGTPLSVDVERLNFSSAIHVRDLAKHVKKKLPVSVVWIDVDNTDVYVPEGWQRKLCKFKSGKMRRVHKIRYISPLNEIVPSKAGMRRYLVKLEKKGTPLLVNVERLKFTMTVNELKQYGKPNTRYSISREEIEVDNTGIYVPEGWERKLFKYISGCTRGQHVIRYFSPFDKEMQSKTQTRKYLENLERNGTPLLVDVDKLQFTLTSHEKKQCGI</sequence>
<dbReference type="PANTHER" id="PTHR24403">
    <property type="entry name" value="ZINC FINGER PROTEIN"/>
    <property type="match status" value="1"/>
</dbReference>
<dbReference type="GO" id="GO:0045944">
    <property type="term" value="P:positive regulation of transcription by RNA polymerase II"/>
    <property type="evidence" value="ECO:0007669"/>
    <property type="project" value="TreeGrafter"/>
</dbReference>
<accession>A0AAV2PZK8</accession>
<dbReference type="GO" id="GO:0003677">
    <property type="term" value="F:DNA binding"/>
    <property type="evidence" value="ECO:0007669"/>
    <property type="project" value="InterPro"/>
</dbReference>
<evidence type="ECO:0000259" key="5">
    <source>
        <dbReference type="PROSITE" id="PS50982"/>
    </source>
</evidence>
<dbReference type="Proteomes" id="UP001497623">
    <property type="component" value="Unassembled WGS sequence"/>
</dbReference>
<dbReference type="SUPFAM" id="SSF54171">
    <property type="entry name" value="DNA-binding domain"/>
    <property type="match status" value="6"/>
</dbReference>
<keyword evidence="4" id="KW-0862">Zinc</keyword>
<dbReference type="GO" id="GO:0008270">
    <property type="term" value="F:zinc ion binding"/>
    <property type="evidence" value="ECO:0007669"/>
    <property type="project" value="UniProtKB-KW"/>
</dbReference>
<organism evidence="6 7">
    <name type="scientific">Meganyctiphanes norvegica</name>
    <name type="common">Northern krill</name>
    <name type="synonym">Thysanopoda norvegica</name>
    <dbReference type="NCBI Taxonomy" id="48144"/>
    <lineage>
        <taxon>Eukaryota</taxon>
        <taxon>Metazoa</taxon>
        <taxon>Ecdysozoa</taxon>
        <taxon>Arthropoda</taxon>
        <taxon>Crustacea</taxon>
        <taxon>Multicrustacea</taxon>
        <taxon>Malacostraca</taxon>
        <taxon>Eumalacostraca</taxon>
        <taxon>Eucarida</taxon>
        <taxon>Euphausiacea</taxon>
        <taxon>Euphausiidae</taxon>
        <taxon>Meganyctiphanes</taxon>
    </lineage>
</organism>
<dbReference type="EMBL" id="CAXKWB010002013">
    <property type="protein sequence ID" value="CAL4066022.1"/>
    <property type="molecule type" value="Genomic_DNA"/>
</dbReference>
<proteinExistence type="predicted"/>
<name>A0AAV2PZK8_MEGNR</name>
<dbReference type="Pfam" id="PF01429">
    <property type="entry name" value="MBD"/>
    <property type="match status" value="1"/>
</dbReference>
<evidence type="ECO:0000256" key="4">
    <source>
        <dbReference type="ARBA" id="ARBA00022833"/>
    </source>
</evidence>
<evidence type="ECO:0000256" key="2">
    <source>
        <dbReference type="ARBA" id="ARBA00022737"/>
    </source>
</evidence>
<keyword evidence="3" id="KW-0863">Zinc-finger</keyword>
<dbReference type="PANTHER" id="PTHR24403:SF100">
    <property type="entry name" value="C2H2-TYPE DOMAIN-CONTAINING PROTEIN"/>
    <property type="match status" value="1"/>
</dbReference>
<dbReference type="InterPro" id="IPR013087">
    <property type="entry name" value="Znf_C2H2_type"/>
</dbReference>
<dbReference type="InterPro" id="IPR016177">
    <property type="entry name" value="DNA-bd_dom_sf"/>
</dbReference>
<evidence type="ECO:0000256" key="3">
    <source>
        <dbReference type="ARBA" id="ARBA00022771"/>
    </source>
</evidence>
<keyword evidence="1" id="KW-0479">Metal-binding</keyword>
<feature type="domain" description="MBD" evidence="5">
    <location>
        <begin position="707"/>
        <end position="783"/>
    </location>
</feature>
<dbReference type="PROSITE" id="PS00028">
    <property type="entry name" value="ZINC_FINGER_C2H2_1"/>
    <property type="match status" value="3"/>
</dbReference>
<evidence type="ECO:0000313" key="6">
    <source>
        <dbReference type="EMBL" id="CAL4066022.1"/>
    </source>
</evidence>
<feature type="domain" description="MBD" evidence="5">
    <location>
        <begin position="606"/>
        <end position="685"/>
    </location>
</feature>
<dbReference type="AlphaFoldDB" id="A0AAV2PZK8"/>
<comment type="caution">
    <text evidence="6">The sequence shown here is derived from an EMBL/GenBank/DDBJ whole genome shotgun (WGS) entry which is preliminary data.</text>
</comment>
<feature type="domain" description="MBD" evidence="5">
    <location>
        <begin position="311"/>
        <end position="384"/>
    </location>
</feature>
<feature type="domain" description="MBD" evidence="5">
    <location>
        <begin position="228"/>
        <end position="301"/>
    </location>
</feature>
<dbReference type="SMART" id="SM00355">
    <property type="entry name" value="ZnF_C2H2"/>
    <property type="match status" value="4"/>
</dbReference>
<feature type="domain" description="MBD" evidence="5">
    <location>
        <begin position="983"/>
        <end position="1061"/>
    </location>
</feature>
<keyword evidence="2" id="KW-0677">Repeat</keyword>
<keyword evidence="7" id="KW-1185">Reference proteome</keyword>
<dbReference type="GO" id="GO:0005634">
    <property type="term" value="C:nucleus"/>
    <property type="evidence" value="ECO:0007669"/>
    <property type="project" value="TreeGrafter"/>
</dbReference>
<dbReference type="Gene3D" id="3.30.890.10">
    <property type="entry name" value="Methyl-cpg-binding Protein 2, Chain A"/>
    <property type="match status" value="6"/>
</dbReference>
<reference evidence="6 7" key="1">
    <citation type="submission" date="2024-05" db="EMBL/GenBank/DDBJ databases">
        <authorList>
            <person name="Wallberg A."/>
        </authorList>
    </citation>
    <scope>NUCLEOTIDE SEQUENCE [LARGE SCALE GENOMIC DNA]</scope>
</reference>
<evidence type="ECO:0000313" key="7">
    <source>
        <dbReference type="Proteomes" id="UP001497623"/>
    </source>
</evidence>
<dbReference type="InterPro" id="IPR050688">
    <property type="entry name" value="Zinc_finger/UBP_domain"/>
</dbReference>
<dbReference type="InterPro" id="IPR001739">
    <property type="entry name" value="Methyl_CpG_DNA-bd"/>
</dbReference>
<protein>
    <recommendedName>
        <fullName evidence="5">MBD domain-containing protein</fullName>
    </recommendedName>
</protein>
<dbReference type="PROSITE" id="PS50982">
    <property type="entry name" value="MBD"/>
    <property type="match status" value="6"/>
</dbReference>
<feature type="domain" description="MBD" evidence="5">
    <location>
        <begin position="795"/>
        <end position="871"/>
    </location>
</feature>
<evidence type="ECO:0000256" key="1">
    <source>
        <dbReference type="ARBA" id="ARBA00022723"/>
    </source>
</evidence>